<proteinExistence type="predicted"/>
<name>A0A7J8WCS4_9ROSI</name>
<evidence type="ECO:0000313" key="2">
    <source>
        <dbReference type="Proteomes" id="UP000593573"/>
    </source>
</evidence>
<dbReference type="Proteomes" id="UP000593573">
    <property type="component" value="Unassembled WGS sequence"/>
</dbReference>
<feature type="non-terminal residue" evidence="1">
    <location>
        <position position="1"/>
    </location>
</feature>
<reference evidence="1 2" key="1">
    <citation type="journal article" date="2019" name="Genome Biol. Evol.">
        <title>Insights into the evolution of the New World diploid cottons (Gossypium, subgenus Houzingenia) based on genome sequencing.</title>
        <authorList>
            <person name="Grover C.E."/>
            <person name="Arick M.A. 2nd"/>
            <person name="Thrash A."/>
            <person name="Conover J.L."/>
            <person name="Sanders W.S."/>
            <person name="Peterson D.G."/>
            <person name="Frelichowski J.E."/>
            <person name="Scheffler J.A."/>
            <person name="Scheffler B.E."/>
            <person name="Wendel J.F."/>
        </authorList>
    </citation>
    <scope>NUCLEOTIDE SEQUENCE [LARGE SCALE GENOMIC DNA]</scope>
    <source>
        <strain evidence="1">57</strain>
        <tissue evidence="1">Leaf</tissue>
    </source>
</reference>
<accession>A0A7J8WCS4</accession>
<protein>
    <submittedName>
        <fullName evidence="1">Uncharacterized protein</fullName>
    </submittedName>
</protein>
<keyword evidence="2" id="KW-1185">Reference proteome</keyword>
<organism evidence="1 2">
    <name type="scientific">Gossypium klotzschianum</name>
    <dbReference type="NCBI Taxonomy" id="34286"/>
    <lineage>
        <taxon>Eukaryota</taxon>
        <taxon>Viridiplantae</taxon>
        <taxon>Streptophyta</taxon>
        <taxon>Embryophyta</taxon>
        <taxon>Tracheophyta</taxon>
        <taxon>Spermatophyta</taxon>
        <taxon>Magnoliopsida</taxon>
        <taxon>eudicotyledons</taxon>
        <taxon>Gunneridae</taxon>
        <taxon>Pentapetalae</taxon>
        <taxon>rosids</taxon>
        <taxon>malvids</taxon>
        <taxon>Malvales</taxon>
        <taxon>Malvaceae</taxon>
        <taxon>Malvoideae</taxon>
        <taxon>Gossypium</taxon>
    </lineage>
</organism>
<comment type="caution">
    <text evidence="1">The sequence shown here is derived from an EMBL/GenBank/DDBJ whole genome shotgun (WGS) entry which is preliminary data.</text>
</comment>
<gene>
    <name evidence="1" type="ORF">Goklo_029257</name>
</gene>
<evidence type="ECO:0000313" key="1">
    <source>
        <dbReference type="EMBL" id="MBA0672712.1"/>
    </source>
</evidence>
<sequence>MGLNKMGVMGDLKTIIKKCQSTSSKEKRKLLLDGGNPRIDLSCARKAPARASRL</sequence>
<dbReference type="AlphaFoldDB" id="A0A7J8WCS4"/>
<dbReference type="EMBL" id="JABFAB010245645">
    <property type="protein sequence ID" value="MBA0672712.1"/>
    <property type="molecule type" value="Genomic_DNA"/>
</dbReference>